<dbReference type="Proteomes" id="UP000824120">
    <property type="component" value="Chromosome 6"/>
</dbReference>
<dbReference type="PANTHER" id="PTHR33144">
    <property type="entry name" value="OS10G0409366 PROTEIN-RELATED"/>
    <property type="match status" value="1"/>
</dbReference>
<proteinExistence type="predicted"/>
<evidence type="ECO:0000313" key="1">
    <source>
        <dbReference type="EMBL" id="KAG5600197.1"/>
    </source>
</evidence>
<feature type="non-terminal residue" evidence="1">
    <location>
        <position position="1"/>
    </location>
</feature>
<organism evidence="1 2">
    <name type="scientific">Solanum commersonii</name>
    <name type="common">Commerson's wild potato</name>
    <name type="synonym">Commerson's nightshade</name>
    <dbReference type="NCBI Taxonomy" id="4109"/>
    <lineage>
        <taxon>Eukaryota</taxon>
        <taxon>Viridiplantae</taxon>
        <taxon>Streptophyta</taxon>
        <taxon>Embryophyta</taxon>
        <taxon>Tracheophyta</taxon>
        <taxon>Spermatophyta</taxon>
        <taxon>Magnoliopsida</taxon>
        <taxon>eudicotyledons</taxon>
        <taxon>Gunneridae</taxon>
        <taxon>Pentapetalae</taxon>
        <taxon>asterids</taxon>
        <taxon>lamiids</taxon>
        <taxon>Solanales</taxon>
        <taxon>Solanaceae</taxon>
        <taxon>Solanoideae</taxon>
        <taxon>Solaneae</taxon>
        <taxon>Solanum</taxon>
    </lineage>
</organism>
<keyword evidence="2" id="KW-1185">Reference proteome</keyword>
<dbReference type="EMBL" id="JACXVP010000006">
    <property type="protein sequence ID" value="KAG5600197.1"/>
    <property type="molecule type" value="Genomic_DNA"/>
</dbReference>
<evidence type="ECO:0000313" key="2">
    <source>
        <dbReference type="Proteomes" id="UP000824120"/>
    </source>
</evidence>
<protein>
    <submittedName>
        <fullName evidence="1">Uncharacterized protein</fullName>
    </submittedName>
</protein>
<name>A0A9J5YJJ4_SOLCO</name>
<sequence length="175" mass="20312">GTLISLVNQKKLLLTRRRNDITSLIRSIEKGQRLTDVIEEQHLLEPRNPEVGVHIRDYSTKHVPQNPEVEEQVQLNSTTIEMLTVHGRHDRKLVVLNKGGQPVGSSNDVVIELSSFLNTLARNATLCHLCPNFQEKYDISKIENRWTLKTIQEAWRRHKFYLKTHYFDAYGNDQS</sequence>
<dbReference type="PANTHER" id="PTHR33144:SF35">
    <property type="entry name" value="TRANSPOSASE, PTTA_EN_SPM, PLANT-RELATED"/>
    <property type="match status" value="1"/>
</dbReference>
<dbReference type="OrthoDB" id="1739870at2759"/>
<gene>
    <name evidence="1" type="ORF">H5410_031567</name>
</gene>
<dbReference type="AlphaFoldDB" id="A0A9J5YJJ4"/>
<comment type="caution">
    <text evidence="1">The sequence shown here is derived from an EMBL/GenBank/DDBJ whole genome shotgun (WGS) entry which is preliminary data.</text>
</comment>
<accession>A0A9J5YJJ4</accession>
<reference evidence="1 2" key="1">
    <citation type="submission" date="2020-09" db="EMBL/GenBank/DDBJ databases">
        <title>De no assembly of potato wild relative species, Solanum commersonii.</title>
        <authorList>
            <person name="Cho K."/>
        </authorList>
    </citation>
    <scope>NUCLEOTIDE SEQUENCE [LARGE SCALE GENOMIC DNA]</scope>
    <source>
        <strain evidence="1">LZ3.2</strain>
        <tissue evidence="1">Leaf</tissue>
    </source>
</reference>